<feature type="region of interest" description="Disordered" evidence="1">
    <location>
        <begin position="144"/>
        <end position="183"/>
    </location>
</feature>
<evidence type="ECO:0000313" key="2">
    <source>
        <dbReference type="EMBL" id="KAJ8382799.1"/>
    </source>
</evidence>
<comment type="caution">
    <text evidence="2">The sequence shown here is derived from an EMBL/GenBank/DDBJ whole genome shotgun (WGS) entry which is preliminary data.</text>
</comment>
<proteinExistence type="predicted"/>
<evidence type="ECO:0000256" key="1">
    <source>
        <dbReference type="SAM" id="MobiDB-lite"/>
    </source>
</evidence>
<dbReference type="EMBL" id="JAINUF010000001">
    <property type="protein sequence ID" value="KAJ8382799.1"/>
    <property type="molecule type" value="Genomic_DNA"/>
</dbReference>
<dbReference type="AlphaFoldDB" id="A0A9Q1JH07"/>
<sequence length="183" mass="20077">MKTRKTAVQSCRSAKKRRKVHLQTRVVTWGAVSEDARSFGERACKDTYLCDRALLAVASCSTVSSGGQLHLYRSEVTDIATLWSDISIKNKYEFGRSRALRNLGAEPRCCNLSCPVTDAQDRGSFPAHDRTSYRKLFVKMEESEATLPTPAGEKRACSEDEPAHVAKRPPGAGVRVGEWGGGA</sequence>
<reference evidence="2" key="1">
    <citation type="journal article" date="2023" name="Science">
        <title>Genome structures resolve the early diversification of teleost fishes.</title>
        <authorList>
            <person name="Parey E."/>
            <person name="Louis A."/>
            <person name="Montfort J."/>
            <person name="Bouchez O."/>
            <person name="Roques C."/>
            <person name="Iampietro C."/>
            <person name="Lluch J."/>
            <person name="Castinel A."/>
            <person name="Donnadieu C."/>
            <person name="Desvignes T."/>
            <person name="Floi Bucao C."/>
            <person name="Jouanno E."/>
            <person name="Wen M."/>
            <person name="Mejri S."/>
            <person name="Dirks R."/>
            <person name="Jansen H."/>
            <person name="Henkel C."/>
            <person name="Chen W.J."/>
            <person name="Zahm M."/>
            <person name="Cabau C."/>
            <person name="Klopp C."/>
            <person name="Thompson A.W."/>
            <person name="Robinson-Rechavi M."/>
            <person name="Braasch I."/>
            <person name="Lecointre G."/>
            <person name="Bobe J."/>
            <person name="Postlethwait J.H."/>
            <person name="Berthelot C."/>
            <person name="Roest Crollius H."/>
            <person name="Guiguen Y."/>
        </authorList>
    </citation>
    <scope>NUCLEOTIDE SEQUENCE</scope>
    <source>
        <strain evidence="2">WJC10195</strain>
    </source>
</reference>
<feature type="compositionally biased region" description="Basic and acidic residues" evidence="1">
    <location>
        <begin position="152"/>
        <end position="164"/>
    </location>
</feature>
<dbReference type="Proteomes" id="UP001152622">
    <property type="component" value="Chromosome 1"/>
</dbReference>
<keyword evidence="3" id="KW-1185">Reference proteome</keyword>
<gene>
    <name evidence="2" type="ORF">SKAU_G00035770</name>
</gene>
<accession>A0A9Q1JH07</accession>
<organism evidence="2 3">
    <name type="scientific">Synaphobranchus kaupii</name>
    <name type="common">Kaup's arrowtooth eel</name>
    <dbReference type="NCBI Taxonomy" id="118154"/>
    <lineage>
        <taxon>Eukaryota</taxon>
        <taxon>Metazoa</taxon>
        <taxon>Chordata</taxon>
        <taxon>Craniata</taxon>
        <taxon>Vertebrata</taxon>
        <taxon>Euteleostomi</taxon>
        <taxon>Actinopterygii</taxon>
        <taxon>Neopterygii</taxon>
        <taxon>Teleostei</taxon>
        <taxon>Anguilliformes</taxon>
        <taxon>Synaphobranchidae</taxon>
        <taxon>Synaphobranchus</taxon>
    </lineage>
</organism>
<name>A0A9Q1JH07_SYNKA</name>
<evidence type="ECO:0000313" key="3">
    <source>
        <dbReference type="Proteomes" id="UP001152622"/>
    </source>
</evidence>
<protein>
    <submittedName>
        <fullName evidence="2">Uncharacterized protein</fullName>
    </submittedName>
</protein>